<evidence type="ECO:0000313" key="2">
    <source>
        <dbReference type="Proteomes" id="UP000011885"/>
    </source>
</evidence>
<dbReference type="AlphaFoldDB" id="M5TV06"/>
<dbReference type="Proteomes" id="UP000011885">
    <property type="component" value="Unassembled WGS sequence"/>
</dbReference>
<name>M5TV06_9BACT</name>
<keyword evidence="2" id="KW-1185">Reference proteome</keyword>
<comment type="caution">
    <text evidence="1">The sequence shown here is derived from an EMBL/GenBank/DDBJ whole genome shotgun (WGS) entry which is preliminary data.</text>
</comment>
<dbReference type="EMBL" id="ANOH01000389">
    <property type="protein sequence ID" value="EMI53027.1"/>
    <property type="molecule type" value="Genomic_DNA"/>
</dbReference>
<protein>
    <submittedName>
        <fullName evidence="1">Uncharacterized protein</fullName>
    </submittedName>
</protein>
<gene>
    <name evidence="1" type="ORF">RSSM_05541</name>
</gene>
<proteinExistence type="predicted"/>
<sequence length="192" mass="21484">MSIHALSLHPADPDFSPPPDFADRLRLLNFLGEEFDYFGDVRFRPGSAFFELIRFDCTHNVIELKPTEDGLTELPPQDSRDFVQIELSSCDKPGVTCGCNIRDPLCPVCATPAGDWGDLIGAWHDTNAAFNCADCGHGCSIPDLNWQHVAGFARCWITIQQIYEGDAVPVDEFLASLADTTGCEWRYLWYHL</sequence>
<reference evidence="1 2" key="1">
    <citation type="journal article" date="2013" name="Mar. Genomics">
        <title>Expression of sulfatases in Rhodopirellula baltica and the diversity of sulfatases in the genus Rhodopirellula.</title>
        <authorList>
            <person name="Wegner C.E."/>
            <person name="Richter-Heitmann T."/>
            <person name="Klindworth A."/>
            <person name="Klockow C."/>
            <person name="Richter M."/>
            <person name="Achstetter T."/>
            <person name="Glockner F.O."/>
            <person name="Harder J."/>
        </authorList>
    </citation>
    <scope>NUCLEOTIDE SEQUENCE [LARGE SCALE GENOMIC DNA]</scope>
    <source>
        <strain evidence="1 2">SM41</strain>
    </source>
</reference>
<dbReference type="PATRIC" id="fig|1263870.3.peg.5866"/>
<organism evidence="1 2">
    <name type="scientific">Rhodopirellula sallentina SM41</name>
    <dbReference type="NCBI Taxonomy" id="1263870"/>
    <lineage>
        <taxon>Bacteria</taxon>
        <taxon>Pseudomonadati</taxon>
        <taxon>Planctomycetota</taxon>
        <taxon>Planctomycetia</taxon>
        <taxon>Pirellulales</taxon>
        <taxon>Pirellulaceae</taxon>
        <taxon>Rhodopirellula</taxon>
    </lineage>
</organism>
<accession>M5TV06</accession>
<evidence type="ECO:0000313" key="1">
    <source>
        <dbReference type="EMBL" id="EMI53027.1"/>
    </source>
</evidence>
<dbReference type="OrthoDB" id="5796917at2"/>